<dbReference type="Proteomes" id="UP000265520">
    <property type="component" value="Unassembled WGS sequence"/>
</dbReference>
<organism evidence="1 2">
    <name type="scientific">Trifolium medium</name>
    <dbReference type="NCBI Taxonomy" id="97028"/>
    <lineage>
        <taxon>Eukaryota</taxon>
        <taxon>Viridiplantae</taxon>
        <taxon>Streptophyta</taxon>
        <taxon>Embryophyta</taxon>
        <taxon>Tracheophyta</taxon>
        <taxon>Spermatophyta</taxon>
        <taxon>Magnoliopsida</taxon>
        <taxon>eudicotyledons</taxon>
        <taxon>Gunneridae</taxon>
        <taxon>Pentapetalae</taxon>
        <taxon>rosids</taxon>
        <taxon>fabids</taxon>
        <taxon>Fabales</taxon>
        <taxon>Fabaceae</taxon>
        <taxon>Papilionoideae</taxon>
        <taxon>50 kb inversion clade</taxon>
        <taxon>NPAAA clade</taxon>
        <taxon>Hologalegina</taxon>
        <taxon>IRL clade</taxon>
        <taxon>Trifolieae</taxon>
        <taxon>Trifolium</taxon>
    </lineage>
</organism>
<comment type="caution">
    <text evidence="1">The sequence shown here is derived from an EMBL/GenBank/DDBJ whole genome shotgun (WGS) entry which is preliminary data.</text>
</comment>
<evidence type="ECO:0000313" key="1">
    <source>
        <dbReference type="EMBL" id="MCI57361.1"/>
    </source>
</evidence>
<proteinExistence type="predicted"/>
<feature type="non-terminal residue" evidence="1">
    <location>
        <position position="1"/>
    </location>
</feature>
<evidence type="ECO:0000313" key="2">
    <source>
        <dbReference type="Proteomes" id="UP000265520"/>
    </source>
</evidence>
<reference evidence="1 2" key="1">
    <citation type="journal article" date="2018" name="Front. Plant Sci.">
        <title>Red Clover (Trifolium pratense) and Zigzag Clover (T. medium) - A Picture of Genomic Similarities and Differences.</title>
        <authorList>
            <person name="Dluhosova J."/>
            <person name="Istvanek J."/>
            <person name="Nedelnik J."/>
            <person name="Repkova J."/>
        </authorList>
    </citation>
    <scope>NUCLEOTIDE SEQUENCE [LARGE SCALE GENOMIC DNA]</scope>
    <source>
        <strain evidence="2">cv. 10/8</strain>
        <tissue evidence="1">Leaf</tissue>
    </source>
</reference>
<keyword evidence="2" id="KW-1185">Reference proteome</keyword>
<dbReference type="EMBL" id="LXQA010527821">
    <property type="protein sequence ID" value="MCI57361.1"/>
    <property type="molecule type" value="Genomic_DNA"/>
</dbReference>
<name>A0A392T8C9_9FABA</name>
<dbReference type="AlphaFoldDB" id="A0A392T8C9"/>
<sequence length="75" mass="8293">TTETIGVEFLYPRKIANSNHAVEVHPPVSLSNLLHPWVSGDAREVYAPLLNNTLATDDGIMILFFIIEEADVIFG</sequence>
<protein>
    <submittedName>
        <fullName evidence="1">Uncharacterized protein</fullName>
    </submittedName>
</protein>
<accession>A0A392T8C9</accession>